<dbReference type="PANTHER" id="PTHR43791">
    <property type="entry name" value="PERMEASE-RELATED"/>
    <property type="match status" value="1"/>
</dbReference>
<dbReference type="OrthoDB" id="2985014at2759"/>
<dbReference type="EMBL" id="KN832887">
    <property type="protein sequence ID" value="KIM95452.1"/>
    <property type="molecule type" value="Genomic_DNA"/>
</dbReference>
<dbReference type="InterPro" id="IPR011701">
    <property type="entry name" value="MFS"/>
</dbReference>
<feature type="transmembrane region" description="Helical" evidence="6">
    <location>
        <begin position="395"/>
        <end position="414"/>
    </location>
</feature>
<dbReference type="GO" id="GO:0022857">
    <property type="term" value="F:transmembrane transporter activity"/>
    <property type="evidence" value="ECO:0007669"/>
    <property type="project" value="InterPro"/>
</dbReference>
<dbReference type="Pfam" id="PF07690">
    <property type="entry name" value="MFS_1"/>
    <property type="match status" value="1"/>
</dbReference>
<evidence type="ECO:0008006" key="9">
    <source>
        <dbReference type="Google" id="ProtNLM"/>
    </source>
</evidence>
<dbReference type="InParanoid" id="A0A0C3D0L7"/>
<feature type="transmembrane region" description="Helical" evidence="6">
    <location>
        <begin position="358"/>
        <end position="383"/>
    </location>
</feature>
<feature type="transmembrane region" description="Helical" evidence="6">
    <location>
        <begin position="334"/>
        <end position="352"/>
    </location>
</feature>
<reference evidence="8" key="2">
    <citation type="submission" date="2015-01" db="EMBL/GenBank/DDBJ databases">
        <title>Evolutionary Origins and Diversification of the Mycorrhizal Mutualists.</title>
        <authorList>
            <consortium name="DOE Joint Genome Institute"/>
            <consortium name="Mycorrhizal Genomics Consortium"/>
            <person name="Kohler A."/>
            <person name="Kuo A."/>
            <person name="Nagy L.G."/>
            <person name="Floudas D."/>
            <person name="Copeland A."/>
            <person name="Barry K.W."/>
            <person name="Cichocki N."/>
            <person name="Veneault-Fourrey C."/>
            <person name="LaButti K."/>
            <person name="Lindquist E.A."/>
            <person name="Lipzen A."/>
            <person name="Lundell T."/>
            <person name="Morin E."/>
            <person name="Murat C."/>
            <person name="Riley R."/>
            <person name="Ohm R."/>
            <person name="Sun H."/>
            <person name="Tunlid A."/>
            <person name="Henrissat B."/>
            <person name="Grigoriev I.V."/>
            <person name="Hibbett D.S."/>
            <person name="Martin F."/>
        </authorList>
    </citation>
    <scope>NUCLEOTIDE SEQUENCE [LARGE SCALE GENOMIC DNA]</scope>
    <source>
        <strain evidence="8">Zn</strain>
    </source>
</reference>
<evidence type="ECO:0000313" key="8">
    <source>
        <dbReference type="Proteomes" id="UP000054321"/>
    </source>
</evidence>
<feature type="transmembrane region" description="Helical" evidence="6">
    <location>
        <begin position="197"/>
        <end position="217"/>
    </location>
</feature>
<dbReference type="PANTHER" id="PTHR43791:SF36">
    <property type="entry name" value="TRANSPORTER, PUTATIVE (AFU_ORTHOLOGUE AFUA_6G08340)-RELATED"/>
    <property type="match status" value="1"/>
</dbReference>
<feature type="transmembrane region" description="Helical" evidence="6">
    <location>
        <begin position="55"/>
        <end position="75"/>
    </location>
</feature>
<keyword evidence="3 6" id="KW-0812">Transmembrane</keyword>
<keyword evidence="8" id="KW-1185">Reference proteome</keyword>
<name>A0A0C3D0L7_OIDMZ</name>
<keyword evidence="5 6" id="KW-0472">Membrane</keyword>
<dbReference type="HOGENOM" id="CLU_001265_0_1_1"/>
<protein>
    <recommendedName>
        <fullName evidence="9">Major facilitator superfamily (MFS) profile domain-containing protein</fullName>
    </recommendedName>
</protein>
<sequence length="487" mass="53500">MSKTERRVLMKQDMVIVPLLAFIFFTEYLDRAVIGNARALGMQKDIKLSNQQYFSAASVFYVGFMSLELVAAICICYIPPCYVFGASLITFGACAALLAPAKSYAWVIILRLMIGVAEAFGQVAYLYVTLWYKPNERASRTGKSTSDPHALWIKESLILCLAAVYSLTPLAGAMNGLISWGARKNLAGLNGLLSWQWLYVIEGIVTVSLGVVVMIFLPNMPDVVAAKGSWLFRHEDERQLLLERQKAGQNSKNAKPSMHQVVMALKDPKIYLGAFMVGAQGIGIGAFSVFLPTFILEFGFSELDTQLYSMVPYAFALVTMLSLSYAGDLLAKRGIMTLACLSTTIIGFVILMSTTNNVALLAGACFVAAGSYPGTVIGISWALSFHGGYTKRSCAAWFMSISVNAQAIIASQVYRKPPRYRVGHGVALGSYILATICTLTLIYLLSRANKAKDQRATNFAVRQEIDPDMAEDYERLGDYHPGFRYML</sequence>
<gene>
    <name evidence="7" type="ORF">OIDMADRAFT_134459</name>
</gene>
<evidence type="ECO:0000256" key="3">
    <source>
        <dbReference type="ARBA" id="ARBA00022692"/>
    </source>
</evidence>
<feature type="transmembrane region" description="Helical" evidence="6">
    <location>
        <begin position="426"/>
        <end position="445"/>
    </location>
</feature>
<dbReference type="SUPFAM" id="SSF103473">
    <property type="entry name" value="MFS general substrate transporter"/>
    <property type="match status" value="1"/>
</dbReference>
<feature type="transmembrane region" description="Helical" evidence="6">
    <location>
        <begin position="82"/>
        <end position="99"/>
    </location>
</feature>
<reference evidence="7 8" key="1">
    <citation type="submission" date="2014-04" db="EMBL/GenBank/DDBJ databases">
        <authorList>
            <consortium name="DOE Joint Genome Institute"/>
            <person name="Kuo A."/>
            <person name="Martino E."/>
            <person name="Perotto S."/>
            <person name="Kohler A."/>
            <person name="Nagy L.G."/>
            <person name="Floudas D."/>
            <person name="Copeland A."/>
            <person name="Barry K.W."/>
            <person name="Cichocki N."/>
            <person name="Veneault-Fourrey C."/>
            <person name="LaButti K."/>
            <person name="Lindquist E.A."/>
            <person name="Lipzen A."/>
            <person name="Lundell T."/>
            <person name="Morin E."/>
            <person name="Murat C."/>
            <person name="Sun H."/>
            <person name="Tunlid A."/>
            <person name="Henrissat B."/>
            <person name="Grigoriev I.V."/>
            <person name="Hibbett D.S."/>
            <person name="Martin F."/>
            <person name="Nordberg H.P."/>
            <person name="Cantor M.N."/>
            <person name="Hua S.X."/>
        </authorList>
    </citation>
    <scope>NUCLEOTIDE SEQUENCE [LARGE SCALE GENOMIC DNA]</scope>
    <source>
        <strain evidence="7 8">Zn</strain>
    </source>
</reference>
<feature type="transmembrane region" description="Helical" evidence="6">
    <location>
        <begin position="270"/>
        <end position="295"/>
    </location>
</feature>
<evidence type="ECO:0000256" key="6">
    <source>
        <dbReference type="SAM" id="Phobius"/>
    </source>
</evidence>
<evidence type="ECO:0000256" key="1">
    <source>
        <dbReference type="ARBA" id="ARBA00004141"/>
    </source>
</evidence>
<dbReference type="STRING" id="913774.A0A0C3D0L7"/>
<keyword evidence="4 6" id="KW-1133">Transmembrane helix</keyword>
<dbReference type="Proteomes" id="UP000054321">
    <property type="component" value="Unassembled WGS sequence"/>
</dbReference>
<feature type="transmembrane region" description="Helical" evidence="6">
    <location>
        <begin position="105"/>
        <end position="130"/>
    </location>
</feature>
<accession>A0A0C3D0L7</accession>
<proteinExistence type="predicted"/>
<keyword evidence="2" id="KW-0813">Transport</keyword>
<feature type="transmembrane region" description="Helical" evidence="6">
    <location>
        <begin position="307"/>
        <end position="327"/>
    </location>
</feature>
<evidence type="ECO:0000256" key="2">
    <source>
        <dbReference type="ARBA" id="ARBA00022448"/>
    </source>
</evidence>
<dbReference type="InterPro" id="IPR036259">
    <property type="entry name" value="MFS_trans_sf"/>
</dbReference>
<evidence type="ECO:0000256" key="5">
    <source>
        <dbReference type="ARBA" id="ARBA00023136"/>
    </source>
</evidence>
<dbReference type="Gene3D" id="1.20.1250.20">
    <property type="entry name" value="MFS general substrate transporter like domains"/>
    <property type="match status" value="2"/>
</dbReference>
<feature type="transmembrane region" description="Helical" evidence="6">
    <location>
        <begin position="151"/>
        <end position="177"/>
    </location>
</feature>
<dbReference type="GO" id="GO:0016020">
    <property type="term" value="C:membrane"/>
    <property type="evidence" value="ECO:0007669"/>
    <property type="project" value="UniProtKB-SubCell"/>
</dbReference>
<evidence type="ECO:0000313" key="7">
    <source>
        <dbReference type="EMBL" id="KIM95452.1"/>
    </source>
</evidence>
<comment type="subcellular location">
    <subcellularLocation>
        <location evidence="1">Membrane</location>
        <topology evidence="1">Multi-pass membrane protein</topology>
    </subcellularLocation>
</comment>
<dbReference type="AlphaFoldDB" id="A0A0C3D0L7"/>
<organism evidence="7 8">
    <name type="scientific">Oidiodendron maius (strain Zn)</name>
    <dbReference type="NCBI Taxonomy" id="913774"/>
    <lineage>
        <taxon>Eukaryota</taxon>
        <taxon>Fungi</taxon>
        <taxon>Dikarya</taxon>
        <taxon>Ascomycota</taxon>
        <taxon>Pezizomycotina</taxon>
        <taxon>Leotiomycetes</taxon>
        <taxon>Leotiomycetes incertae sedis</taxon>
        <taxon>Myxotrichaceae</taxon>
        <taxon>Oidiodendron</taxon>
    </lineage>
</organism>
<evidence type="ECO:0000256" key="4">
    <source>
        <dbReference type="ARBA" id="ARBA00022989"/>
    </source>
</evidence>